<dbReference type="Gene3D" id="1.20.1250.20">
    <property type="entry name" value="MFS general substrate transporter like domains"/>
    <property type="match status" value="1"/>
</dbReference>
<dbReference type="Pfam" id="PF07690">
    <property type="entry name" value="MFS_1"/>
    <property type="match status" value="1"/>
</dbReference>
<dbReference type="GO" id="GO:0022857">
    <property type="term" value="F:transmembrane transporter activity"/>
    <property type="evidence" value="ECO:0007669"/>
    <property type="project" value="InterPro"/>
</dbReference>
<dbReference type="GO" id="GO:0016020">
    <property type="term" value="C:membrane"/>
    <property type="evidence" value="ECO:0007669"/>
    <property type="project" value="UniProtKB-SubCell"/>
</dbReference>
<dbReference type="InterPro" id="IPR036259">
    <property type="entry name" value="MFS_trans_sf"/>
</dbReference>
<dbReference type="Proteomes" id="UP000267251">
    <property type="component" value="Unassembled WGS sequence"/>
</dbReference>
<dbReference type="OrthoDB" id="422206at2759"/>
<sequence length="468" mass="49706">MPKASPSSPISSNDDQLLPSVSTVEMDSIQYRTYPLRWVILLTLFLLNMSSSILWTTYTSVSALSAEYFEVSDTAISMLAMVFYIGFVIMSLPSGWVIDHVGIKTGLIIGSVLNIAGAWLRYVAVISDMAPSSQYAMTMASQCIAALGQPFFLNAPTKFAASWFTDRGRGTANTIATLSNPIGIAVGQLIVPALAPTSEDFPTMLLVTAVIATASCIPLPLISSMPPSPPQIEVLESTYSNNRLSRGLRHLLPGLEIAIRSPGFLALWFVFSSCVGTFSALTSLLNNILTPYGYSADISGIFGAVIIVGGLIGAAALAILIDRVPRHILILRVITPISAASFIGFIFAVKPDATIGLGIVSFLIGISTFSLLPIGLELGVECTYPAPEGTVSSLLWMGGQAFSAIYQVIMNALRWGPDKNPPGGMRDAIIFSAVVISVSALVACFGFHGSLRRRAAEKELSLSHSGVS</sequence>
<keyword evidence="8" id="KW-1185">Reference proteome</keyword>
<evidence type="ECO:0000313" key="8">
    <source>
        <dbReference type="Proteomes" id="UP000267251"/>
    </source>
</evidence>
<evidence type="ECO:0000256" key="4">
    <source>
        <dbReference type="ARBA" id="ARBA00023136"/>
    </source>
</evidence>
<feature type="transmembrane region" description="Helical" evidence="5">
    <location>
        <begin position="75"/>
        <end position="98"/>
    </location>
</feature>
<evidence type="ECO:0000256" key="3">
    <source>
        <dbReference type="ARBA" id="ARBA00022989"/>
    </source>
</evidence>
<feature type="transmembrane region" description="Helical" evidence="5">
    <location>
        <begin position="201"/>
        <end position="222"/>
    </location>
</feature>
<dbReference type="InterPro" id="IPR011701">
    <property type="entry name" value="MFS"/>
</dbReference>
<name>A0A4P9Y650_9FUNG</name>
<dbReference type="SUPFAM" id="SSF103473">
    <property type="entry name" value="MFS general substrate transporter"/>
    <property type="match status" value="1"/>
</dbReference>
<feature type="transmembrane region" description="Helical" evidence="5">
    <location>
        <begin position="355"/>
        <end position="378"/>
    </location>
</feature>
<dbReference type="PANTHER" id="PTHR10924:SF6">
    <property type="entry name" value="SOLUTE CARRIER FAMILY 49 MEMBER A3"/>
    <property type="match status" value="1"/>
</dbReference>
<dbReference type="InterPro" id="IPR020846">
    <property type="entry name" value="MFS_dom"/>
</dbReference>
<protein>
    <submittedName>
        <fullName evidence="7">Major facilitator superfamily domain-containing protein</fullName>
    </submittedName>
</protein>
<feature type="domain" description="Major facilitator superfamily (MFS) profile" evidence="6">
    <location>
        <begin position="36"/>
        <end position="451"/>
    </location>
</feature>
<evidence type="ECO:0000256" key="5">
    <source>
        <dbReference type="SAM" id="Phobius"/>
    </source>
</evidence>
<feature type="transmembrane region" description="Helical" evidence="5">
    <location>
        <begin position="36"/>
        <end position="55"/>
    </location>
</feature>
<dbReference type="PANTHER" id="PTHR10924">
    <property type="entry name" value="MAJOR FACILITATOR SUPERFAMILY PROTEIN-RELATED"/>
    <property type="match status" value="1"/>
</dbReference>
<keyword evidence="2 5" id="KW-0812">Transmembrane</keyword>
<keyword evidence="3 5" id="KW-1133">Transmembrane helix</keyword>
<dbReference type="InterPro" id="IPR049680">
    <property type="entry name" value="FLVCR1-2_SLC49-like"/>
</dbReference>
<feature type="transmembrane region" description="Helical" evidence="5">
    <location>
        <begin position="105"/>
        <end position="123"/>
    </location>
</feature>
<feature type="transmembrane region" description="Helical" evidence="5">
    <location>
        <begin position="265"/>
        <end position="289"/>
    </location>
</feature>
<keyword evidence="4 5" id="KW-0472">Membrane</keyword>
<feature type="transmembrane region" description="Helical" evidence="5">
    <location>
        <begin position="328"/>
        <end position="349"/>
    </location>
</feature>
<dbReference type="EMBL" id="KZ987821">
    <property type="protein sequence ID" value="RKP14538.1"/>
    <property type="molecule type" value="Genomic_DNA"/>
</dbReference>
<feature type="transmembrane region" description="Helical" evidence="5">
    <location>
        <begin position="301"/>
        <end position="321"/>
    </location>
</feature>
<evidence type="ECO:0000313" key="7">
    <source>
        <dbReference type="EMBL" id="RKP14538.1"/>
    </source>
</evidence>
<proteinExistence type="predicted"/>
<dbReference type="AlphaFoldDB" id="A0A4P9Y650"/>
<comment type="subcellular location">
    <subcellularLocation>
        <location evidence="1">Membrane</location>
        <topology evidence="1">Multi-pass membrane protein</topology>
    </subcellularLocation>
</comment>
<accession>A0A4P9Y650</accession>
<evidence type="ECO:0000256" key="2">
    <source>
        <dbReference type="ARBA" id="ARBA00022692"/>
    </source>
</evidence>
<feature type="transmembrane region" description="Helical" evidence="5">
    <location>
        <begin position="429"/>
        <end position="451"/>
    </location>
</feature>
<evidence type="ECO:0000259" key="6">
    <source>
        <dbReference type="PROSITE" id="PS50850"/>
    </source>
</evidence>
<gene>
    <name evidence="7" type="ORF">BJ684DRAFT_8419</name>
</gene>
<dbReference type="PROSITE" id="PS50850">
    <property type="entry name" value="MFS"/>
    <property type="match status" value="1"/>
</dbReference>
<evidence type="ECO:0000256" key="1">
    <source>
        <dbReference type="ARBA" id="ARBA00004141"/>
    </source>
</evidence>
<organism evidence="7 8">
    <name type="scientific">Piptocephalis cylindrospora</name>
    <dbReference type="NCBI Taxonomy" id="1907219"/>
    <lineage>
        <taxon>Eukaryota</taxon>
        <taxon>Fungi</taxon>
        <taxon>Fungi incertae sedis</taxon>
        <taxon>Zoopagomycota</taxon>
        <taxon>Zoopagomycotina</taxon>
        <taxon>Zoopagomycetes</taxon>
        <taxon>Zoopagales</taxon>
        <taxon>Piptocephalidaceae</taxon>
        <taxon>Piptocephalis</taxon>
    </lineage>
</organism>
<feature type="transmembrane region" description="Helical" evidence="5">
    <location>
        <begin position="390"/>
        <end position="409"/>
    </location>
</feature>
<reference evidence="8" key="1">
    <citation type="journal article" date="2018" name="Nat. Microbiol.">
        <title>Leveraging single-cell genomics to expand the fungal tree of life.</title>
        <authorList>
            <person name="Ahrendt S.R."/>
            <person name="Quandt C.A."/>
            <person name="Ciobanu D."/>
            <person name="Clum A."/>
            <person name="Salamov A."/>
            <person name="Andreopoulos B."/>
            <person name="Cheng J.F."/>
            <person name="Woyke T."/>
            <person name="Pelin A."/>
            <person name="Henrissat B."/>
            <person name="Reynolds N.K."/>
            <person name="Benny G.L."/>
            <person name="Smith M.E."/>
            <person name="James T.Y."/>
            <person name="Grigoriev I.V."/>
        </authorList>
    </citation>
    <scope>NUCLEOTIDE SEQUENCE [LARGE SCALE GENOMIC DNA]</scope>
</reference>